<dbReference type="GO" id="GO:0016787">
    <property type="term" value="F:hydrolase activity"/>
    <property type="evidence" value="ECO:0007669"/>
    <property type="project" value="UniProtKB-KW"/>
</dbReference>
<keyword evidence="1 4" id="KW-0378">Hydrolase</keyword>
<dbReference type="PROSITE" id="PS51318">
    <property type="entry name" value="TAT"/>
    <property type="match status" value="1"/>
</dbReference>
<protein>
    <submittedName>
        <fullName evidence="4">Alpha/beta fold hydrolase</fullName>
    </submittedName>
</protein>
<dbReference type="InterPro" id="IPR005945">
    <property type="entry name" value="Pro_imino_pep"/>
</dbReference>
<evidence type="ECO:0000313" key="5">
    <source>
        <dbReference type="Proteomes" id="UP000776276"/>
    </source>
</evidence>
<feature type="chain" id="PRO_5047133609" evidence="2">
    <location>
        <begin position="25"/>
        <end position="332"/>
    </location>
</feature>
<feature type="domain" description="AB hydrolase-1" evidence="3">
    <location>
        <begin position="59"/>
        <end position="313"/>
    </location>
</feature>
<dbReference type="Pfam" id="PF00561">
    <property type="entry name" value="Abhydrolase_1"/>
    <property type="match status" value="1"/>
</dbReference>
<dbReference type="EMBL" id="JAHKRT010000007">
    <property type="protein sequence ID" value="MBU3078966.1"/>
    <property type="molecule type" value="Genomic_DNA"/>
</dbReference>
<sequence>MQLARRSFLTFAGAAALAPAAALARGPASYPAPDREAMLPVPGGRVYVRVNGRLDGPRPPLVMVHGGPGGNHAAFLDALAMADERAIILYDQLDSGWSDKPGDVANWVVPRFVDELEAVRTGLGVRRWHVLGHSWGGTIALEYGARRPAALAGLVLASPLVSTRSWLADAAILRGEMPADARNTLVACETPAPPAPETCSAATRTFYSLYNRREPASDGAVAYRKQPRMQGAGVSLAERLYETMWGKTEFVSTGTLRNYDGEPLLTRLDGRRTRFMCGQFDEARPHTVSGFARRVGASFAEIPGAGHGIFSDRPTETLAALRPWLAAQDRLA</sequence>
<dbReference type="PANTHER" id="PTHR43798:SF33">
    <property type="entry name" value="HYDROLASE, PUTATIVE (AFU_ORTHOLOGUE AFUA_2G14860)-RELATED"/>
    <property type="match status" value="1"/>
</dbReference>
<dbReference type="InterPro" id="IPR050266">
    <property type="entry name" value="AB_hydrolase_sf"/>
</dbReference>
<dbReference type="InterPro" id="IPR000073">
    <property type="entry name" value="AB_hydrolase_1"/>
</dbReference>
<feature type="signal peptide" evidence="2">
    <location>
        <begin position="1"/>
        <end position="24"/>
    </location>
</feature>
<proteinExistence type="inferred from homology"/>
<evidence type="ECO:0000256" key="1">
    <source>
        <dbReference type="PIRNR" id="PIRNR005539"/>
    </source>
</evidence>
<dbReference type="Proteomes" id="UP000776276">
    <property type="component" value="Unassembled WGS sequence"/>
</dbReference>
<dbReference type="RefSeq" id="WP_216326175.1">
    <property type="nucleotide sequence ID" value="NZ_JAHKRT010000007.1"/>
</dbReference>
<keyword evidence="2" id="KW-0732">Signal</keyword>
<accession>A0ABS6BNK3</accession>
<name>A0ABS6BNK3_9SPHN</name>
<organism evidence="4 5">
    <name type="scientific">Sphingomonas quercus</name>
    <dbReference type="NCBI Taxonomy" id="2842451"/>
    <lineage>
        <taxon>Bacteria</taxon>
        <taxon>Pseudomonadati</taxon>
        <taxon>Pseudomonadota</taxon>
        <taxon>Alphaproteobacteria</taxon>
        <taxon>Sphingomonadales</taxon>
        <taxon>Sphingomonadaceae</taxon>
        <taxon>Sphingomonas</taxon>
    </lineage>
</organism>
<dbReference type="PIRSF" id="PIRSF005539">
    <property type="entry name" value="Pept_S33_TRI_F1"/>
    <property type="match status" value="1"/>
</dbReference>
<comment type="similarity">
    <text evidence="1">Belongs to the peptidase S33 family.</text>
</comment>
<evidence type="ECO:0000259" key="3">
    <source>
        <dbReference type="Pfam" id="PF00561"/>
    </source>
</evidence>
<reference evidence="4 5" key="1">
    <citation type="submission" date="2021-06" db="EMBL/GenBank/DDBJ databases">
        <title>Sphingomonas sp. XMGL2, whole genome shotgun sequencing project.</title>
        <authorList>
            <person name="Zhao G."/>
            <person name="Shen L."/>
        </authorList>
    </citation>
    <scope>NUCLEOTIDE SEQUENCE [LARGE SCALE GENOMIC DNA]</scope>
    <source>
        <strain evidence="4 5">XMGL2</strain>
    </source>
</reference>
<dbReference type="InterPro" id="IPR006311">
    <property type="entry name" value="TAT_signal"/>
</dbReference>
<evidence type="ECO:0000313" key="4">
    <source>
        <dbReference type="EMBL" id="MBU3078966.1"/>
    </source>
</evidence>
<comment type="caution">
    <text evidence="4">The sequence shown here is derived from an EMBL/GenBank/DDBJ whole genome shotgun (WGS) entry which is preliminary data.</text>
</comment>
<gene>
    <name evidence="4" type="ORF">KOF26_13965</name>
</gene>
<dbReference type="PANTHER" id="PTHR43798">
    <property type="entry name" value="MONOACYLGLYCEROL LIPASE"/>
    <property type="match status" value="1"/>
</dbReference>
<evidence type="ECO:0000256" key="2">
    <source>
        <dbReference type="SAM" id="SignalP"/>
    </source>
</evidence>
<keyword evidence="5" id="KW-1185">Reference proteome</keyword>